<dbReference type="PANTHER" id="PTHR43046:SF14">
    <property type="entry name" value="MUTT_NUDIX FAMILY PROTEIN"/>
    <property type="match status" value="1"/>
</dbReference>
<proteinExistence type="inferred from homology"/>
<comment type="caution">
    <text evidence="5">The sequence shown here is derived from an EMBL/GenBank/DDBJ whole genome shotgun (WGS) entry which is preliminary data.</text>
</comment>
<dbReference type="Proteomes" id="UP000636891">
    <property type="component" value="Unassembled WGS sequence"/>
</dbReference>
<reference evidence="5 6" key="1">
    <citation type="submission" date="2020-08" db="EMBL/GenBank/DDBJ databases">
        <title>Genome public.</title>
        <authorList>
            <person name="Liu C."/>
            <person name="Sun Q."/>
        </authorList>
    </citation>
    <scope>NUCLEOTIDE SEQUENCE [LARGE SCALE GENOMIC DNA]</scope>
    <source>
        <strain evidence="5 6">New-7</strain>
    </source>
</reference>
<evidence type="ECO:0000313" key="5">
    <source>
        <dbReference type="EMBL" id="MBC5616089.1"/>
    </source>
</evidence>
<dbReference type="InterPro" id="IPR020084">
    <property type="entry name" value="NUDIX_hydrolase_CS"/>
</dbReference>
<dbReference type="CDD" id="cd03673">
    <property type="entry name" value="NUDIX_Ap6A_hydrolase"/>
    <property type="match status" value="1"/>
</dbReference>
<keyword evidence="6" id="KW-1185">Reference proteome</keyword>
<evidence type="ECO:0000256" key="3">
    <source>
        <dbReference type="RuleBase" id="RU003476"/>
    </source>
</evidence>
<dbReference type="InterPro" id="IPR020476">
    <property type="entry name" value="Nudix_hydrolase"/>
</dbReference>
<dbReference type="Pfam" id="PF00293">
    <property type="entry name" value="NUDIX"/>
    <property type="match status" value="1"/>
</dbReference>
<dbReference type="Gene3D" id="3.90.79.10">
    <property type="entry name" value="Nucleoside Triphosphate Pyrophosphohydrolase"/>
    <property type="match status" value="1"/>
</dbReference>
<name>A0ABR7CKB3_9BACT</name>
<dbReference type="InterPro" id="IPR000086">
    <property type="entry name" value="NUDIX_hydrolase_dom"/>
</dbReference>
<dbReference type="PROSITE" id="PS51462">
    <property type="entry name" value="NUDIX"/>
    <property type="match status" value="1"/>
</dbReference>
<keyword evidence="2 3" id="KW-0378">Hydrolase</keyword>
<comment type="similarity">
    <text evidence="3">Belongs to the Nudix hydrolase family.</text>
</comment>
<dbReference type="RefSeq" id="WP_118655390.1">
    <property type="nucleotide sequence ID" value="NZ_JACOOK010000002.1"/>
</dbReference>
<evidence type="ECO:0000256" key="1">
    <source>
        <dbReference type="ARBA" id="ARBA00001946"/>
    </source>
</evidence>
<feature type="domain" description="Nudix hydrolase" evidence="4">
    <location>
        <begin position="68"/>
        <end position="198"/>
    </location>
</feature>
<evidence type="ECO:0000259" key="4">
    <source>
        <dbReference type="PROSITE" id="PS51462"/>
    </source>
</evidence>
<accession>A0ABR7CKB3</accession>
<dbReference type="InterPro" id="IPR015797">
    <property type="entry name" value="NUDIX_hydrolase-like_dom_sf"/>
</dbReference>
<evidence type="ECO:0000313" key="6">
    <source>
        <dbReference type="Proteomes" id="UP000636891"/>
    </source>
</evidence>
<dbReference type="SUPFAM" id="SSF55811">
    <property type="entry name" value="Nudix"/>
    <property type="match status" value="1"/>
</dbReference>
<sequence>MYKVYIENSAVLFAQQLPADPQGEVFRVAPGETPAITKFLQKLQFTKKLYVISENIERIFDEFRASLPFIEAAGGLVVDDAAKVLMIFRNGRWDLPKGKLEPGERIEDCAVREVSEECGLRIEELQRKEPITHTFHCYRIREQWVLKRTAWYHMRYVGGQRPQPQTVEGITRAEWIAPERVPELLSGTYYTIGDVFREAGYPVR</sequence>
<comment type="cofactor">
    <cofactor evidence="1">
        <name>Mg(2+)</name>
        <dbReference type="ChEBI" id="CHEBI:18420"/>
    </cofactor>
</comment>
<organism evidence="5 6">
    <name type="scientific">Alistipes hominis</name>
    <dbReference type="NCBI Taxonomy" id="2763015"/>
    <lineage>
        <taxon>Bacteria</taxon>
        <taxon>Pseudomonadati</taxon>
        <taxon>Bacteroidota</taxon>
        <taxon>Bacteroidia</taxon>
        <taxon>Bacteroidales</taxon>
        <taxon>Rikenellaceae</taxon>
        <taxon>Alistipes</taxon>
    </lineage>
</organism>
<evidence type="ECO:0000256" key="2">
    <source>
        <dbReference type="ARBA" id="ARBA00022801"/>
    </source>
</evidence>
<dbReference type="PROSITE" id="PS00893">
    <property type="entry name" value="NUDIX_BOX"/>
    <property type="match status" value="1"/>
</dbReference>
<protein>
    <submittedName>
        <fullName evidence="5">NUDIX domain-containing protein</fullName>
    </submittedName>
</protein>
<dbReference type="EMBL" id="JACOOK010000002">
    <property type="protein sequence ID" value="MBC5616089.1"/>
    <property type="molecule type" value="Genomic_DNA"/>
</dbReference>
<gene>
    <name evidence="5" type="ORF">H8S08_03525</name>
</gene>
<dbReference type="PRINTS" id="PR00502">
    <property type="entry name" value="NUDIXFAMILY"/>
</dbReference>
<dbReference type="PANTHER" id="PTHR43046">
    <property type="entry name" value="GDP-MANNOSE MANNOSYL HYDROLASE"/>
    <property type="match status" value="1"/>
</dbReference>